<dbReference type="GO" id="GO:0038023">
    <property type="term" value="F:signaling receptor activity"/>
    <property type="evidence" value="ECO:0007669"/>
    <property type="project" value="InterPro"/>
</dbReference>
<keyword evidence="2" id="KW-0732">Signal</keyword>
<accession>A0A485K2Z7</accession>
<keyword evidence="1" id="KW-0472">Membrane</keyword>
<proteinExistence type="predicted"/>
<organism evidence="4 5">
    <name type="scientific">Aphanomyces stellatus</name>
    <dbReference type="NCBI Taxonomy" id="120398"/>
    <lineage>
        <taxon>Eukaryota</taxon>
        <taxon>Sar</taxon>
        <taxon>Stramenopiles</taxon>
        <taxon>Oomycota</taxon>
        <taxon>Saprolegniomycetes</taxon>
        <taxon>Saprolegniales</taxon>
        <taxon>Verrucalvaceae</taxon>
        <taxon>Aphanomyces</taxon>
    </lineage>
</organism>
<evidence type="ECO:0000256" key="1">
    <source>
        <dbReference type="SAM" id="Phobius"/>
    </source>
</evidence>
<reference evidence="3" key="2">
    <citation type="submission" date="2019-06" db="EMBL/GenBank/DDBJ databases">
        <title>Genomics analysis of Aphanomyces spp. identifies a new class of oomycete effector associated with host adaptation.</title>
        <authorList>
            <person name="Gaulin E."/>
        </authorList>
    </citation>
    <scope>NUCLEOTIDE SEQUENCE</scope>
    <source>
        <strain evidence="3">CBS 578.67</strain>
    </source>
</reference>
<feature type="chain" id="PRO_5036355338" evidence="2">
    <location>
        <begin position="17"/>
        <end position="349"/>
    </location>
</feature>
<dbReference type="OrthoDB" id="158685at2759"/>
<reference evidence="4 5" key="1">
    <citation type="submission" date="2019-03" db="EMBL/GenBank/DDBJ databases">
        <authorList>
            <person name="Gaulin E."/>
            <person name="Dumas B."/>
        </authorList>
    </citation>
    <scope>NUCLEOTIDE SEQUENCE [LARGE SCALE GENOMIC DNA]</scope>
    <source>
        <strain evidence="4">CBS 568.67</strain>
    </source>
</reference>
<sequence>MKPTAVLLSLAAVVASTEVVVKFSSSSLVKGSQEKSSQADVMSLASLAMESLALPQVALQSKPLSVLADLITHTDAFGFVLLENMKDDITIDEGGYSFQKTMSLDEYSTGQFPDLVQALASGVKQKNSGSSFFCSGTVCASVDEKFVNALSMDYVLEKEANIWNTVAELDSNNDIDRKFVSELASIHAITKEVKNSPRGKHTKDLYVASISNFENLDPSKRSFAAKAIASAINQFQLALSENYKYTGFQLLKLSDVMKIDIKAMSSATALSRRLDGGNSFSLNSNVTNSSLPIPVTIENIAEYQVILWSSVILVVIIFFAISMMSSIDASRDNLLYAKFLTDPNGRKND</sequence>
<protein>
    <submittedName>
        <fullName evidence="4">Aste57867_153 protein</fullName>
    </submittedName>
</protein>
<dbReference type="EMBL" id="CAADRA010000005">
    <property type="protein sequence ID" value="VFT77379.1"/>
    <property type="molecule type" value="Genomic_DNA"/>
</dbReference>
<evidence type="ECO:0000313" key="5">
    <source>
        <dbReference type="Proteomes" id="UP000332933"/>
    </source>
</evidence>
<dbReference type="PANTHER" id="PTHR13351">
    <property type="entry name" value="RENIN RECEPTOR"/>
    <property type="match status" value="1"/>
</dbReference>
<evidence type="ECO:0000256" key="2">
    <source>
        <dbReference type="SAM" id="SignalP"/>
    </source>
</evidence>
<dbReference type="Proteomes" id="UP000332933">
    <property type="component" value="Unassembled WGS sequence"/>
</dbReference>
<evidence type="ECO:0000313" key="3">
    <source>
        <dbReference type="EMBL" id="KAF0720639.1"/>
    </source>
</evidence>
<feature type="transmembrane region" description="Helical" evidence="1">
    <location>
        <begin position="305"/>
        <end position="324"/>
    </location>
</feature>
<name>A0A485K2Z7_9STRA</name>
<keyword evidence="1" id="KW-1133">Transmembrane helix</keyword>
<keyword evidence="5" id="KW-1185">Reference proteome</keyword>
<dbReference type="EMBL" id="VJMH01000005">
    <property type="protein sequence ID" value="KAF0720639.1"/>
    <property type="molecule type" value="Genomic_DNA"/>
</dbReference>
<gene>
    <name evidence="4" type="primary">Aste57867_153</name>
    <name evidence="3" type="ORF">As57867_000153</name>
    <name evidence="4" type="ORF">ASTE57867_153</name>
</gene>
<dbReference type="AlphaFoldDB" id="A0A485K2Z7"/>
<dbReference type="InterPro" id="IPR012493">
    <property type="entry name" value="Renin_rcpt"/>
</dbReference>
<feature type="signal peptide" evidence="2">
    <location>
        <begin position="1"/>
        <end position="16"/>
    </location>
</feature>
<dbReference type="GO" id="GO:0009897">
    <property type="term" value="C:external side of plasma membrane"/>
    <property type="evidence" value="ECO:0007669"/>
    <property type="project" value="TreeGrafter"/>
</dbReference>
<keyword evidence="1" id="KW-0812">Transmembrane</keyword>
<evidence type="ECO:0000313" key="4">
    <source>
        <dbReference type="EMBL" id="VFT77379.1"/>
    </source>
</evidence>
<dbReference type="PANTHER" id="PTHR13351:SF1">
    <property type="entry name" value="RENIN RECEPTOR"/>
    <property type="match status" value="1"/>
</dbReference>